<dbReference type="HOGENOM" id="CLU_009765_0_0_1"/>
<dbReference type="InterPro" id="IPR004242">
    <property type="entry name" value="Transposase_21"/>
</dbReference>
<dbReference type="OMA" id="FHILIEC"/>
<feature type="region of interest" description="Disordered" evidence="1">
    <location>
        <begin position="1"/>
        <end position="75"/>
    </location>
</feature>
<dbReference type="OrthoDB" id="3239894at2759"/>
<feature type="region of interest" description="Disordered" evidence="1">
    <location>
        <begin position="88"/>
        <end position="148"/>
    </location>
</feature>
<dbReference type="Proteomes" id="UP000029665">
    <property type="component" value="Unassembled WGS sequence"/>
</dbReference>
<dbReference type="Pfam" id="PF02992">
    <property type="entry name" value="Transposase_21"/>
    <property type="match status" value="1"/>
</dbReference>
<proteinExistence type="predicted"/>
<dbReference type="PANTHER" id="PTHR46579:SF1">
    <property type="entry name" value="F5_8 TYPE C DOMAIN-CONTAINING PROTEIN"/>
    <property type="match status" value="1"/>
</dbReference>
<comment type="caution">
    <text evidence="2">The sequence shown here is derived from an EMBL/GenBank/DDBJ whole genome shotgun (WGS) entry which is preliminary data.</text>
</comment>
<evidence type="ECO:0000313" key="2">
    <source>
        <dbReference type="EMBL" id="CDO72857.1"/>
    </source>
</evidence>
<keyword evidence="3" id="KW-1185">Reference proteome</keyword>
<gene>
    <name evidence="2" type="ORF">BN946_scf185002.g42</name>
</gene>
<evidence type="ECO:0000313" key="3">
    <source>
        <dbReference type="Proteomes" id="UP000029665"/>
    </source>
</evidence>
<dbReference type="EMBL" id="CCBP010000118">
    <property type="protein sequence ID" value="CDO72857.1"/>
    <property type="molecule type" value="Genomic_DNA"/>
</dbReference>
<reference evidence="2" key="1">
    <citation type="submission" date="2014-01" db="EMBL/GenBank/DDBJ databases">
        <title>The genome of the white-rot fungus Pycnoporus cinnabarinus: a basidiomycete model with a versatile arsenal for lignocellulosic biomass breakdown.</title>
        <authorList>
            <person name="Levasseur A."/>
            <person name="Lomascolo A."/>
            <person name="Ruiz-Duenas F.J."/>
            <person name="Uzan E."/>
            <person name="Piumi F."/>
            <person name="Kues U."/>
            <person name="Ram A.F.J."/>
            <person name="Murat C."/>
            <person name="Haon M."/>
            <person name="Benoit I."/>
            <person name="Arfi Y."/>
            <person name="Chevret D."/>
            <person name="Drula E."/>
            <person name="Kwon M.J."/>
            <person name="Gouret P."/>
            <person name="Lesage-Meessen L."/>
            <person name="Lombard V."/>
            <person name="Mariette J."/>
            <person name="Noirot C."/>
            <person name="Park J."/>
            <person name="Patyshakuliyeva A."/>
            <person name="Wieneger R.A.B."/>
            <person name="Wosten H.A.B."/>
            <person name="Martin F."/>
            <person name="Coutinho P.M."/>
            <person name="de Vries R."/>
            <person name="Martinez A.T."/>
            <person name="Klopp C."/>
            <person name="Pontarotti P."/>
            <person name="Henrissat B."/>
            <person name="Record E."/>
        </authorList>
    </citation>
    <scope>NUCLEOTIDE SEQUENCE [LARGE SCALE GENOMIC DNA]</scope>
    <source>
        <strain evidence="2">BRFM137</strain>
    </source>
</reference>
<dbReference type="STRING" id="5643.A0A060SEF6"/>
<dbReference type="PANTHER" id="PTHR46579">
    <property type="entry name" value="F5/8 TYPE C DOMAIN-CONTAINING PROTEIN-RELATED"/>
    <property type="match status" value="1"/>
</dbReference>
<protein>
    <submittedName>
        <fullName evidence="2">Uncharacterized protein</fullName>
    </submittedName>
</protein>
<accession>A0A060SEF6</accession>
<organism evidence="2 3">
    <name type="scientific">Pycnoporus cinnabarinus</name>
    <name type="common">Cinnabar-red polypore</name>
    <name type="synonym">Trametes cinnabarina</name>
    <dbReference type="NCBI Taxonomy" id="5643"/>
    <lineage>
        <taxon>Eukaryota</taxon>
        <taxon>Fungi</taxon>
        <taxon>Dikarya</taxon>
        <taxon>Basidiomycota</taxon>
        <taxon>Agaricomycotina</taxon>
        <taxon>Agaricomycetes</taxon>
        <taxon>Polyporales</taxon>
        <taxon>Polyporaceae</taxon>
        <taxon>Trametes</taxon>
    </lineage>
</organism>
<name>A0A060SEF6_PYCCI</name>
<evidence type="ECO:0000256" key="1">
    <source>
        <dbReference type="SAM" id="MobiDB-lite"/>
    </source>
</evidence>
<feature type="compositionally biased region" description="Basic and acidic residues" evidence="1">
    <location>
        <begin position="103"/>
        <end position="116"/>
    </location>
</feature>
<sequence>MDVEQVNPLASDEARSIHSPPPGDIEDMYYGPRSPVPDPGVQLHQPANDARPPFDSPPPGSPLPGGVRALGLYDNPDDLDELQQELAHEGSAGDGLAAEDEGERMRSGHEIAEDAAQRATASEALAGERQLSRPGSPHADSDGDSFNLFPPGVSRRAHPLLAHVCHLPEIPSALAHHATYMNAHPLWFVRLILLLAAFLHTHHHVTFRAADLMLFALRAVFVTLRLIEPHDPMPQTLTTTLRRLDLQDRFHILVECPTCRRLYRPDLNDARTQCYVCKIPLFTDPSRLLTLRLLDRPPPMPIPRTVSPLRLLSAVLAYLMGQPGIETYWDAWRTRTVPPPGEFRSIQDGRRWQLLPGHDGRAFFGPHCCDELRIPVIFHVDWFSVASSPFAASYSTGALSFSLPTLPPALRYRAENLILTALTAGPKEPDAEQLQNWMELIVDDLLMLYYLGIFAPTPSCVEGRRARVAVICTCTDHPAMCKVYGFADKSHTMVPCTVGTVTAAEMFSDDCLRGGCPPRFDKDHCRLAREWKALETKKERDEHFKKNGARWAEMMRLPYYDGIKMTVIDPMHNLLLGVVKTQWYGRWIKPGVLRAETKAGNKRELSVMHTFLETFEVAPWVGRLPLRVGEPAGGSLTADEYRHLLVGPGCIILPIIWWNFLPEAHKDHQAAMKKYNKSKQAHVEAAQKHEATLAAMHAQAEAADETEKPKILKRIAAAQRQAPPELQPPPKPRMDPREVPLLLNLSTALKLLLASPTTAAERARGTKLLQDYLIGYKELYGVEAMVPNHHFASHIPDQIEEYASVYEIWAFLPERLNKNLKGTNLNNRRGGQQEVTMMREYYRDLSLRSTVDHVASDAADESREGQTTRAVADRLLHHSREGRGTAETMQNARPEVHSRVQQDALLGARVSMGARATAPLTLTAAQSAVIMHHYNRVRGEANAEPTLYNSHDPRAPRGATFFERAAHTLAYVVVNGRRIVPGKASGIVKVVLPSHPDIAGDVIRLLYHVQTGYSTPRVFAEMRWMEAEHNVTVAGDPWAAYPELEVSYWAYKSYVPPDTPGSPPLIVPISAIRCQLARGVCSLTAPKLWITTTLEKARPPFLFANAFL</sequence>
<dbReference type="AlphaFoldDB" id="A0A060SEF6"/>